<dbReference type="InterPro" id="IPR023214">
    <property type="entry name" value="HAD_sf"/>
</dbReference>
<feature type="transmembrane region" description="Helical" evidence="6">
    <location>
        <begin position="40"/>
        <end position="62"/>
    </location>
</feature>
<feature type="transmembrane region" description="Helical" evidence="6">
    <location>
        <begin position="214"/>
        <end position="236"/>
    </location>
</feature>
<dbReference type="InterPro" id="IPR023299">
    <property type="entry name" value="ATPase_P-typ_cyto_dom_N"/>
</dbReference>
<dbReference type="Pfam" id="PF00702">
    <property type="entry name" value="Hydrolase"/>
    <property type="match status" value="1"/>
</dbReference>
<dbReference type="EMBL" id="JAEQMG010000035">
    <property type="protein sequence ID" value="MBK6087393.1"/>
    <property type="molecule type" value="Genomic_DNA"/>
</dbReference>
<evidence type="ECO:0000256" key="5">
    <source>
        <dbReference type="ARBA" id="ARBA00023136"/>
    </source>
</evidence>
<evidence type="ECO:0000256" key="6">
    <source>
        <dbReference type="SAM" id="Phobius"/>
    </source>
</evidence>
<dbReference type="InterPro" id="IPR036412">
    <property type="entry name" value="HAD-like_sf"/>
</dbReference>
<dbReference type="InterPro" id="IPR001757">
    <property type="entry name" value="P_typ_ATPase"/>
</dbReference>
<feature type="transmembrane region" description="Helical" evidence="6">
    <location>
        <begin position="256"/>
        <end position="276"/>
    </location>
</feature>
<dbReference type="NCBIfam" id="TIGR01494">
    <property type="entry name" value="ATPase_P-type"/>
    <property type="match status" value="2"/>
</dbReference>
<evidence type="ECO:0000313" key="9">
    <source>
        <dbReference type="Proteomes" id="UP000633365"/>
    </source>
</evidence>
<protein>
    <submittedName>
        <fullName evidence="8">HAD-IC family P-type ATPase</fullName>
    </submittedName>
</protein>
<dbReference type="Gene3D" id="1.20.1110.10">
    <property type="entry name" value="Calcium-transporting ATPase, transmembrane domain"/>
    <property type="match status" value="1"/>
</dbReference>
<dbReference type="Gene3D" id="3.40.1110.10">
    <property type="entry name" value="Calcium-transporting ATPase, cytoplasmic domain N"/>
    <property type="match status" value="1"/>
</dbReference>
<sequence>MEEKQQALRGLSTAEVEQRVRDGKVNIATTVKTKSIKRIFIDNICTVFNGINVLLFVLLLLVGSYKNLLFIGVVLFNTVIGIVQEIRSKQSVDKLTILTESKLTVLRDGKEVQLSKDELVLDDVILLTRGNQVPADCILIDGECNANESLLTGESDLIPKRPGDELLSGSFIAAGNCYCRVNRVGADSYAAKINNEAKYLKKNNSQILQSFKTIIKICSFIIFPVGILMFVMKYFVQHQELTDTVVSTVGALVGMIPGGMILLTSGVLAVSVIRLAKKKVLVNEMYCIETLARVDVICLDKTGTLTAEIMNVHDVIPIDCERDEIMTALSSIASVDEVNATAEAVHKYTESIEPLSCRGFTPFSSETKWSGGNFENGRTYIMGAAEFVFSDKEKYAEVFQAIANVHDTVRILVLARSSNPIEDKKLPEELQPMALVLIKDQLRDNVQDTVNYFKEQGVTLKVISGDSVKTVQNIAKDCGIAGAENAVDMSTVTTDEELAKVAERCNVFGRVTPAQKKKLLIALKKKGHKVAMTGDGVNDVLALKEADCSIAMAAGSEAARNVSQLVLVNNDFAAMPDVVAEGRKTINNIERSSSLYLVKTMYSIILSIFFLFSHHIYPFEPIQLSLIGALTVGFPSFVLALQPNKNIVRGNFTFNIITRAAPASICIALNIILITLLSNTLGISQAELSTMSLYTTSLIGLLLIFRLCIPFNALRGTMLALSTAGLILAISIFGSFFKIVPLIQNAMILQIAAAVGVTILFNVLYSIADKQIEKRKLEPQKVTA</sequence>
<feature type="domain" description="P-type ATPase A" evidence="7">
    <location>
        <begin position="99"/>
        <end position="195"/>
    </location>
</feature>
<dbReference type="SFLD" id="SFLDG00002">
    <property type="entry name" value="C1.7:_P-type_atpase_like"/>
    <property type="match status" value="1"/>
</dbReference>
<dbReference type="GO" id="GO:0016020">
    <property type="term" value="C:membrane"/>
    <property type="evidence" value="ECO:0007669"/>
    <property type="project" value="UniProtKB-SubCell"/>
</dbReference>
<feature type="transmembrane region" description="Helical" evidence="6">
    <location>
        <begin position="653"/>
        <end position="676"/>
    </location>
</feature>
<evidence type="ECO:0000259" key="7">
    <source>
        <dbReference type="Pfam" id="PF00122"/>
    </source>
</evidence>
<gene>
    <name evidence="8" type="ORF">JKK62_01795</name>
</gene>
<feature type="transmembrane region" description="Helical" evidence="6">
    <location>
        <begin position="622"/>
        <end position="641"/>
    </location>
</feature>
<dbReference type="Proteomes" id="UP000633365">
    <property type="component" value="Unassembled WGS sequence"/>
</dbReference>
<dbReference type="Gene3D" id="3.40.50.1000">
    <property type="entry name" value="HAD superfamily/HAD-like"/>
    <property type="match status" value="1"/>
</dbReference>
<feature type="transmembrane region" description="Helical" evidence="6">
    <location>
        <begin position="688"/>
        <end position="707"/>
    </location>
</feature>
<evidence type="ECO:0000313" key="8">
    <source>
        <dbReference type="EMBL" id="MBK6087393.1"/>
    </source>
</evidence>
<dbReference type="InterPro" id="IPR044492">
    <property type="entry name" value="P_typ_ATPase_HD_dom"/>
</dbReference>
<dbReference type="Gene3D" id="2.70.150.10">
    <property type="entry name" value="Calcium-transporting ATPase, cytoplasmic transduction domain A"/>
    <property type="match status" value="1"/>
</dbReference>
<dbReference type="PRINTS" id="PR00119">
    <property type="entry name" value="CATATPASE"/>
</dbReference>
<dbReference type="SFLD" id="SFLDF00027">
    <property type="entry name" value="p-type_atpase"/>
    <property type="match status" value="1"/>
</dbReference>
<feature type="transmembrane region" description="Helical" evidence="6">
    <location>
        <begin position="68"/>
        <end position="86"/>
    </location>
</feature>
<dbReference type="SFLD" id="SFLDS00003">
    <property type="entry name" value="Haloacid_Dehalogenase"/>
    <property type="match status" value="1"/>
</dbReference>
<organism evidence="8 9">
    <name type="scientific">Ruminococcus difficilis</name>
    <dbReference type="NCBI Taxonomy" id="2763069"/>
    <lineage>
        <taxon>Bacteria</taxon>
        <taxon>Bacillati</taxon>
        <taxon>Bacillota</taxon>
        <taxon>Clostridia</taxon>
        <taxon>Eubacteriales</taxon>
        <taxon>Oscillospiraceae</taxon>
        <taxon>Ruminococcus</taxon>
    </lineage>
</organism>
<dbReference type="InterPro" id="IPR059000">
    <property type="entry name" value="ATPase_P-type_domA"/>
</dbReference>
<evidence type="ECO:0000256" key="4">
    <source>
        <dbReference type="ARBA" id="ARBA00022989"/>
    </source>
</evidence>
<evidence type="ECO:0000256" key="3">
    <source>
        <dbReference type="ARBA" id="ARBA00022967"/>
    </source>
</evidence>
<accession>A0A934TZ86</accession>
<dbReference type="RefSeq" id="WP_201426700.1">
    <property type="nucleotide sequence ID" value="NZ_JAEQMG010000035.1"/>
</dbReference>
<dbReference type="SUPFAM" id="SSF81665">
    <property type="entry name" value="Calcium ATPase, transmembrane domain M"/>
    <property type="match status" value="1"/>
</dbReference>
<dbReference type="InterPro" id="IPR008250">
    <property type="entry name" value="ATPase_P-typ_transduc_dom_A_sf"/>
</dbReference>
<keyword evidence="4 6" id="KW-1133">Transmembrane helix</keyword>
<keyword evidence="9" id="KW-1185">Reference proteome</keyword>
<dbReference type="PROSITE" id="PS00154">
    <property type="entry name" value="ATPASE_E1_E2"/>
    <property type="match status" value="1"/>
</dbReference>
<comment type="caution">
    <text evidence="8">The sequence shown here is derived from an EMBL/GenBank/DDBJ whole genome shotgun (WGS) entry which is preliminary data.</text>
</comment>
<evidence type="ECO:0000256" key="2">
    <source>
        <dbReference type="ARBA" id="ARBA00022692"/>
    </source>
</evidence>
<comment type="subcellular location">
    <subcellularLocation>
        <location evidence="1">Membrane</location>
        <topology evidence="1">Multi-pass membrane protein</topology>
    </subcellularLocation>
</comment>
<name>A0A934TZ86_9FIRM</name>
<dbReference type="InterPro" id="IPR023298">
    <property type="entry name" value="ATPase_P-typ_TM_dom_sf"/>
</dbReference>
<dbReference type="GO" id="GO:0016887">
    <property type="term" value="F:ATP hydrolysis activity"/>
    <property type="evidence" value="ECO:0007669"/>
    <property type="project" value="InterPro"/>
</dbReference>
<proteinExistence type="predicted"/>
<feature type="transmembrane region" description="Helical" evidence="6">
    <location>
        <begin position="596"/>
        <end position="616"/>
    </location>
</feature>
<feature type="transmembrane region" description="Helical" evidence="6">
    <location>
        <begin position="719"/>
        <end position="740"/>
    </location>
</feature>
<reference evidence="8" key="1">
    <citation type="submission" date="2021-01" db="EMBL/GenBank/DDBJ databases">
        <title>Genome public.</title>
        <authorList>
            <person name="Liu C."/>
            <person name="Sun Q."/>
        </authorList>
    </citation>
    <scope>NUCLEOTIDE SEQUENCE</scope>
    <source>
        <strain evidence="8">M6</strain>
    </source>
</reference>
<dbReference type="SUPFAM" id="SSF56784">
    <property type="entry name" value="HAD-like"/>
    <property type="match status" value="1"/>
</dbReference>
<keyword evidence="2 6" id="KW-0812">Transmembrane</keyword>
<dbReference type="GO" id="GO:0005524">
    <property type="term" value="F:ATP binding"/>
    <property type="evidence" value="ECO:0007669"/>
    <property type="project" value="InterPro"/>
</dbReference>
<dbReference type="PANTHER" id="PTHR42861">
    <property type="entry name" value="CALCIUM-TRANSPORTING ATPASE"/>
    <property type="match status" value="1"/>
</dbReference>
<dbReference type="AlphaFoldDB" id="A0A934TZ86"/>
<dbReference type="SUPFAM" id="SSF81653">
    <property type="entry name" value="Calcium ATPase, transduction domain A"/>
    <property type="match status" value="1"/>
</dbReference>
<keyword evidence="5 6" id="KW-0472">Membrane</keyword>
<feature type="transmembrane region" description="Helical" evidence="6">
    <location>
        <begin position="746"/>
        <end position="768"/>
    </location>
</feature>
<dbReference type="Pfam" id="PF00122">
    <property type="entry name" value="E1-E2_ATPase"/>
    <property type="match status" value="1"/>
</dbReference>
<keyword evidence="3" id="KW-1278">Translocase</keyword>
<evidence type="ECO:0000256" key="1">
    <source>
        <dbReference type="ARBA" id="ARBA00004141"/>
    </source>
</evidence>
<dbReference type="InterPro" id="IPR018303">
    <property type="entry name" value="ATPase_P-typ_P_site"/>
</dbReference>